<dbReference type="OrthoDB" id="9808686at2"/>
<protein>
    <recommendedName>
        <fullName evidence="9">ABC transmembrane type-2 domain-containing protein</fullName>
    </recommendedName>
</protein>
<reference evidence="10 11" key="1">
    <citation type="journal article" date="2015" name="Environ. Microbiol.">
        <title>Methane oxidation coupled to nitrate reduction under hypoxia by the Gammaproteobacterium Methylomonas denitrificans, sp. nov. type strain FJG1.</title>
        <authorList>
            <person name="Kits K.D."/>
            <person name="Klotz M.G."/>
            <person name="Stein L.Y."/>
        </authorList>
    </citation>
    <scope>NUCLEOTIDE SEQUENCE [LARGE SCALE GENOMIC DNA]</scope>
    <source>
        <strain evidence="10 11">FJG1</strain>
    </source>
</reference>
<dbReference type="EMBL" id="CP014476">
    <property type="protein sequence ID" value="AMK79132.1"/>
    <property type="molecule type" value="Genomic_DNA"/>
</dbReference>
<evidence type="ECO:0000259" key="9">
    <source>
        <dbReference type="PROSITE" id="PS51012"/>
    </source>
</evidence>
<evidence type="ECO:0000313" key="11">
    <source>
        <dbReference type="Proteomes" id="UP000030512"/>
    </source>
</evidence>
<evidence type="ECO:0000256" key="1">
    <source>
        <dbReference type="ARBA" id="ARBA00004651"/>
    </source>
</evidence>
<evidence type="ECO:0000256" key="7">
    <source>
        <dbReference type="ARBA" id="ARBA00023136"/>
    </source>
</evidence>
<proteinExistence type="inferred from homology"/>
<dbReference type="Proteomes" id="UP000030512">
    <property type="component" value="Chromosome"/>
</dbReference>
<keyword evidence="7 8" id="KW-0472">Membrane</keyword>
<dbReference type="PANTHER" id="PTHR30294">
    <property type="entry name" value="MEMBRANE COMPONENT OF ABC TRANSPORTER YHHJ-RELATED"/>
    <property type="match status" value="1"/>
</dbReference>
<dbReference type="Pfam" id="PF12698">
    <property type="entry name" value="ABC2_membrane_3"/>
    <property type="match status" value="1"/>
</dbReference>
<feature type="transmembrane region" description="Helical" evidence="8">
    <location>
        <begin position="180"/>
        <end position="202"/>
    </location>
</feature>
<organism evidence="10 11">
    <name type="scientific">Methylomonas denitrificans</name>
    <dbReference type="NCBI Taxonomy" id="1538553"/>
    <lineage>
        <taxon>Bacteria</taxon>
        <taxon>Pseudomonadati</taxon>
        <taxon>Pseudomonadota</taxon>
        <taxon>Gammaproteobacteria</taxon>
        <taxon>Methylococcales</taxon>
        <taxon>Methylococcaceae</taxon>
        <taxon>Methylomonas</taxon>
    </lineage>
</organism>
<evidence type="ECO:0000256" key="6">
    <source>
        <dbReference type="ARBA" id="ARBA00022989"/>
    </source>
</evidence>
<dbReference type="PANTHER" id="PTHR30294:SF29">
    <property type="entry name" value="MULTIDRUG ABC TRANSPORTER PERMEASE YBHS-RELATED"/>
    <property type="match status" value="1"/>
</dbReference>
<dbReference type="STRING" id="1538553.JT25_022055"/>
<feature type="domain" description="ABC transmembrane type-2" evidence="9">
    <location>
        <begin position="145"/>
        <end position="373"/>
    </location>
</feature>
<feature type="transmembrane region" description="Helical" evidence="8">
    <location>
        <begin position="260"/>
        <end position="283"/>
    </location>
</feature>
<accession>A0A140E6V8</accession>
<evidence type="ECO:0000313" key="10">
    <source>
        <dbReference type="EMBL" id="AMK79132.1"/>
    </source>
</evidence>
<dbReference type="RefSeq" id="WP_036272474.1">
    <property type="nucleotide sequence ID" value="NZ_CP014476.1"/>
</dbReference>
<dbReference type="PROSITE" id="PS51012">
    <property type="entry name" value="ABC_TM2"/>
    <property type="match status" value="1"/>
</dbReference>
<evidence type="ECO:0000256" key="8">
    <source>
        <dbReference type="SAM" id="Phobius"/>
    </source>
</evidence>
<feature type="transmembrane region" description="Helical" evidence="8">
    <location>
        <begin position="28"/>
        <end position="45"/>
    </location>
</feature>
<dbReference type="KEGG" id="mdn:JT25_022055"/>
<dbReference type="Gene3D" id="3.40.1710.10">
    <property type="entry name" value="abc type-2 transporter like domain"/>
    <property type="match status" value="1"/>
</dbReference>
<keyword evidence="6 8" id="KW-1133">Transmembrane helix</keyword>
<dbReference type="AlphaFoldDB" id="A0A140E6V8"/>
<keyword evidence="4" id="KW-1003">Cell membrane</keyword>
<comment type="similarity">
    <text evidence="2">Belongs to the ABC-2 integral membrane protein family.</text>
</comment>
<evidence type="ECO:0000256" key="5">
    <source>
        <dbReference type="ARBA" id="ARBA00022692"/>
    </source>
</evidence>
<evidence type="ECO:0000256" key="3">
    <source>
        <dbReference type="ARBA" id="ARBA00022448"/>
    </source>
</evidence>
<dbReference type="InterPro" id="IPR051449">
    <property type="entry name" value="ABC-2_transporter_component"/>
</dbReference>
<name>A0A140E6V8_9GAMM</name>
<feature type="transmembrane region" description="Helical" evidence="8">
    <location>
        <begin position="347"/>
        <end position="368"/>
    </location>
</feature>
<dbReference type="InterPro" id="IPR013525">
    <property type="entry name" value="ABC2_TM"/>
</dbReference>
<feature type="transmembrane region" description="Helical" evidence="8">
    <location>
        <begin position="289"/>
        <end position="310"/>
    </location>
</feature>
<evidence type="ECO:0000256" key="4">
    <source>
        <dbReference type="ARBA" id="ARBA00022475"/>
    </source>
</evidence>
<sequence length="375" mass="41073">MKSISFRRLSALCRKETWQILRDPSSNLIAFVLPVVMMFIFGYGINLDSTAVHIGLVLEDTSPEARHFADNLYGSPYFIVHAAETQAEVGRALTEGRVRGFVVVPVDFAEKLKQPTGTAPLLVVTDGSEPNTANFVQNYVIAAWTGWMQQRASERGELPPPGISIEPRFWFNPSAESRNFLIPGSITIIMTVIGALLTSLVVAREWERGTMEALLSSPVTRTELLLSKLLPYYVLGIVSLFLCVGVAALMMHVPFRGSLLILWGIGSLFLASSLGLGLLLSTVLRNQFVAAQAALNAAFLPAMMLSGFLFEIRSMPAVIQGATYLIPARYFVTALQTLFQAGNVAPILLHSGMFLVFAGSFFIGLTALKTRRRLE</sequence>
<keyword evidence="11" id="KW-1185">Reference proteome</keyword>
<gene>
    <name evidence="10" type="ORF">JT25_022055</name>
</gene>
<evidence type="ECO:0000256" key="2">
    <source>
        <dbReference type="ARBA" id="ARBA00007783"/>
    </source>
</evidence>
<dbReference type="GO" id="GO:0005886">
    <property type="term" value="C:plasma membrane"/>
    <property type="evidence" value="ECO:0007669"/>
    <property type="project" value="UniProtKB-SubCell"/>
</dbReference>
<feature type="transmembrane region" description="Helical" evidence="8">
    <location>
        <begin position="232"/>
        <end position="253"/>
    </location>
</feature>
<keyword evidence="5 8" id="KW-0812">Transmembrane</keyword>
<comment type="subcellular location">
    <subcellularLocation>
        <location evidence="1">Cell membrane</location>
        <topology evidence="1">Multi-pass membrane protein</topology>
    </subcellularLocation>
</comment>
<keyword evidence="3" id="KW-0813">Transport</keyword>
<dbReference type="InterPro" id="IPR047817">
    <property type="entry name" value="ABC2_TM_bact-type"/>
</dbReference>
<dbReference type="GO" id="GO:0140359">
    <property type="term" value="F:ABC-type transporter activity"/>
    <property type="evidence" value="ECO:0007669"/>
    <property type="project" value="InterPro"/>
</dbReference>